<evidence type="ECO:0000256" key="2">
    <source>
        <dbReference type="ARBA" id="ARBA00023125"/>
    </source>
</evidence>
<dbReference type="GO" id="GO:0045892">
    <property type="term" value="P:negative regulation of DNA-templated transcription"/>
    <property type="evidence" value="ECO:0007669"/>
    <property type="project" value="TreeGrafter"/>
</dbReference>
<keyword evidence="3" id="KW-0804">Transcription</keyword>
<dbReference type="Gene3D" id="1.10.10.10">
    <property type="entry name" value="Winged helix-like DNA-binding domain superfamily/Winged helix DNA-binding domain"/>
    <property type="match status" value="1"/>
</dbReference>
<sequence>MSVPKYKEIIDVLNEELGGGKLHQGDKFYSESEICSRFNVSSTTAVKVLNVLQQQNKVTRIKGKGTFVAKENHKSVVLYTDLNMSNGHSEGVKVLNVEIKDDKTVLKKMGLHSSDKYLKVTRIRCIGEKTSQYSVSNIRLDYIDKNKLDDDSNFDSVYSRIKEDVGLDPYKLPYTQKTTISKVKDSNILNYFNRTNNLYVYQERLTYLPTVDSSILEYAYTYKLPEFWGMETESVFGGNI</sequence>
<evidence type="ECO:0000256" key="1">
    <source>
        <dbReference type="ARBA" id="ARBA00023015"/>
    </source>
</evidence>
<dbReference type="RefSeq" id="WP_056952805.1">
    <property type="nucleotide sequence ID" value="NZ_AZDY01000037.1"/>
</dbReference>
<dbReference type="PANTHER" id="PTHR44846:SF17">
    <property type="entry name" value="GNTR-FAMILY TRANSCRIPTIONAL REGULATOR"/>
    <property type="match status" value="1"/>
</dbReference>
<dbReference type="OrthoDB" id="457376at2"/>
<name>A0A0R1KTP9_9LACO</name>
<organism evidence="5 6">
    <name type="scientific">Companilactobacillus bobalius DSM 19674</name>
    <dbReference type="NCBI Taxonomy" id="1423788"/>
    <lineage>
        <taxon>Bacteria</taxon>
        <taxon>Bacillati</taxon>
        <taxon>Bacillota</taxon>
        <taxon>Bacilli</taxon>
        <taxon>Lactobacillales</taxon>
        <taxon>Lactobacillaceae</taxon>
        <taxon>Companilactobacillus</taxon>
        <taxon>Companilactobacillus bobalius</taxon>
    </lineage>
</organism>
<dbReference type="Gene3D" id="3.40.1410.10">
    <property type="entry name" value="Chorismate lyase-like"/>
    <property type="match status" value="1"/>
</dbReference>
<dbReference type="SMART" id="SM00345">
    <property type="entry name" value="HTH_GNTR"/>
    <property type="match status" value="1"/>
</dbReference>
<dbReference type="Proteomes" id="UP000051515">
    <property type="component" value="Unassembled WGS sequence"/>
</dbReference>
<dbReference type="InterPro" id="IPR000524">
    <property type="entry name" value="Tscrpt_reg_HTH_GntR"/>
</dbReference>
<proteinExistence type="predicted"/>
<dbReference type="GO" id="GO:0003677">
    <property type="term" value="F:DNA binding"/>
    <property type="evidence" value="ECO:0007669"/>
    <property type="project" value="UniProtKB-KW"/>
</dbReference>
<dbReference type="PANTHER" id="PTHR44846">
    <property type="entry name" value="MANNOSYL-D-GLYCERATE TRANSPORT/METABOLISM SYSTEM REPRESSOR MNGR-RELATED"/>
    <property type="match status" value="1"/>
</dbReference>
<dbReference type="InterPro" id="IPR028978">
    <property type="entry name" value="Chorismate_lyase_/UTRA_dom_sf"/>
</dbReference>
<reference evidence="5 6" key="1">
    <citation type="journal article" date="2015" name="Genome Announc.">
        <title>Expanding the biotechnology potential of lactobacilli through comparative genomics of 213 strains and associated genera.</title>
        <authorList>
            <person name="Sun Z."/>
            <person name="Harris H.M."/>
            <person name="McCann A."/>
            <person name="Guo C."/>
            <person name="Argimon S."/>
            <person name="Zhang W."/>
            <person name="Yang X."/>
            <person name="Jeffery I.B."/>
            <person name="Cooney J.C."/>
            <person name="Kagawa T.F."/>
            <person name="Liu W."/>
            <person name="Song Y."/>
            <person name="Salvetti E."/>
            <person name="Wrobel A."/>
            <person name="Rasinkangas P."/>
            <person name="Parkhill J."/>
            <person name="Rea M.C."/>
            <person name="O'Sullivan O."/>
            <person name="Ritari J."/>
            <person name="Douillard F.P."/>
            <person name="Paul Ross R."/>
            <person name="Yang R."/>
            <person name="Briner A.E."/>
            <person name="Felis G.E."/>
            <person name="de Vos W.M."/>
            <person name="Barrangou R."/>
            <person name="Klaenhammer T.R."/>
            <person name="Caufield P.W."/>
            <person name="Cui Y."/>
            <person name="Zhang H."/>
            <person name="O'Toole P.W."/>
        </authorList>
    </citation>
    <scope>NUCLEOTIDE SEQUENCE [LARGE SCALE GENOMIC DNA]</scope>
    <source>
        <strain evidence="5 6">DSM 19674</strain>
    </source>
</reference>
<keyword evidence="6" id="KW-1185">Reference proteome</keyword>
<dbReference type="STRING" id="1423788.FC78_GL002141"/>
<dbReference type="GO" id="GO:0003700">
    <property type="term" value="F:DNA-binding transcription factor activity"/>
    <property type="evidence" value="ECO:0007669"/>
    <property type="project" value="InterPro"/>
</dbReference>
<dbReference type="EMBL" id="AZDY01000037">
    <property type="protein sequence ID" value="KRK83330.1"/>
    <property type="molecule type" value="Genomic_DNA"/>
</dbReference>
<dbReference type="AlphaFoldDB" id="A0A0R1KTP9"/>
<keyword evidence="1" id="KW-0805">Transcription regulation</keyword>
<dbReference type="SUPFAM" id="SSF64288">
    <property type="entry name" value="Chorismate lyase-like"/>
    <property type="match status" value="1"/>
</dbReference>
<feature type="domain" description="HTH gntR-type" evidence="4">
    <location>
        <begin position="3"/>
        <end position="71"/>
    </location>
</feature>
<protein>
    <submittedName>
        <fullName evidence="5">Transcriptional regulator, GntR family protein</fullName>
    </submittedName>
</protein>
<dbReference type="InterPro" id="IPR050679">
    <property type="entry name" value="Bact_HTH_transcr_reg"/>
</dbReference>
<keyword evidence="2" id="KW-0238">DNA-binding</keyword>
<dbReference type="PROSITE" id="PS50949">
    <property type="entry name" value="HTH_GNTR"/>
    <property type="match status" value="1"/>
</dbReference>
<dbReference type="InterPro" id="IPR036388">
    <property type="entry name" value="WH-like_DNA-bd_sf"/>
</dbReference>
<dbReference type="InterPro" id="IPR036390">
    <property type="entry name" value="WH_DNA-bd_sf"/>
</dbReference>
<comment type="caution">
    <text evidence="5">The sequence shown here is derived from an EMBL/GenBank/DDBJ whole genome shotgun (WGS) entry which is preliminary data.</text>
</comment>
<evidence type="ECO:0000313" key="6">
    <source>
        <dbReference type="Proteomes" id="UP000051515"/>
    </source>
</evidence>
<evidence type="ECO:0000313" key="5">
    <source>
        <dbReference type="EMBL" id="KRK83330.1"/>
    </source>
</evidence>
<gene>
    <name evidence="5" type="ORF">FC78_GL002141</name>
</gene>
<dbReference type="Pfam" id="PF00392">
    <property type="entry name" value="GntR"/>
    <property type="match status" value="1"/>
</dbReference>
<evidence type="ECO:0000259" key="4">
    <source>
        <dbReference type="PROSITE" id="PS50949"/>
    </source>
</evidence>
<evidence type="ECO:0000256" key="3">
    <source>
        <dbReference type="ARBA" id="ARBA00023163"/>
    </source>
</evidence>
<accession>A0A0R1KTP9</accession>
<dbReference type="SUPFAM" id="SSF46785">
    <property type="entry name" value="Winged helix' DNA-binding domain"/>
    <property type="match status" value="1"/>
</dbReference>
<dbReference type="PATRIC" id="fig|1423788.3.peg.2209"/>
<dbReference type="CDD" id="cd07377">
    <property type="entry name" value="WHTH_GntR"/>
    <property type="match status" value="1"/>
</dbReference>